<dbReference type="AlphaFoldDB" id="A0A4R5AKU7"/>
<protein>
    <submittedName>
        <fullName evidence="2">Transcriptional regulator</fullName>
    </submittedName>
</protein>
<reference evidence="2 3" key="1">
    <citation type="submission" date="2019-03" db="EMBL/GenBank/DDBJ databases">
        <title>Draft genome sequences of novel Actinobacteria.</title>
        <authorList>
            <person name="Sahin N."/>
            <person name="Ay H."/>
            <person name="Saygin H."/>
        </authorList>
    </citation>
    <scope>NUCLEOTIDE SEQUENCE [LARGE SCALE GENOMIC DNA]</scope>
    <source>
        <strain evidence="2 3">DSM 45941</strain>
    </source>
</reference>
<sequence length="249" mass="26894">MLRHWSKRGSLRVGGMGSEQVVSVDFAPVAALLADRARAAMLTALLDGRPLAAGELARTAGVSAQTASAHLARLLDGGFVTVVKQGRHRYYRLRGSEVAQVIEALSRISPAVEVRSLRQSRDARRLHEARTCYDHLAGIAGVMLFAALVDGGLIEPAGDDAYEVTEKGEDRLGALGLDLDALRKARRRFAWHCLDWTERRPHLNGALGSALTDRMIELGWFERGTTRRALVVTDAGLAGLADSFGCVLG</sequence>
<name>A0A4R5AKU7_9ACTN</name>
<dbReference type="InterPro" id="IPR001845">
    <property type="entry name" value="HTH_ArsR_DNA-bd_dom"/>
</dbReference>
<evidence type="ECO:0000313" key="3">
    <source>
        <dbReference type="Proteomes" id="UP000295578"/>
    </source>
</evidence>
<dbReference type="OrthoDB" id="3232131at2"/>
<dbReference type="NCBIfam" id="NF033788">
    <property type="entry name" value="HTH_metalloreg"/>
    <property type="match status" value="1"/>
</dbReference>
<accession>A0A4R5AKU7</accession>
<gene>
    <name evidence="2" type="ORF">E1293_31015</name>
</gene>
<dbReference type="GO" id="GO:0003677">
    <property type="term" value="F:DNA binding"/>
    <property type="evidence" value="ECO:0007669"/>
    <property type="project" value="TreeGrafter"/>
</dbReference>
<dbReference type="Gene3D" id="1.10.10.10">
    <property type="entry name" value="Winged helix-like DNA-binding domain superfamily/Winged helix DNA-binding domain"/>
    <property type="match status" value="1"/>
</dbReference>
<dbReference type="InterPro" id="IPR052543">
    <property type="entry name" value="HTH_Metal-responsive_Reg"/>
</dbReference>
<dbReference type="GO" id="GO:0003700">
    <property type="term" value="F:DNA-binding transcription factor activity"/>
    <property type="evidence" value="ECO:0007669"/>
    <property type="project" value="InterPro"/>
</dbReference>
<keyword evidence="3" id="KW-1185">Reference proteome</keyword>
<dbReference type="Pfam" id="PF12840">
    <property type="entry name" value="HTH_20"/>
    <property type="match status" value="1"/>
</dbReference>
<dbReference type="PANTHER" id="PTHR39168">
    <property type="entry name" value="TRANSCRIPTIONAL REGULATOR-RELATED"/>
    <property type="match status" value="1"/>
</dbReference>
<evidence type="ECO:0000313" key="2">
    <source>
        <dbReference type="EMBL" id="TDD73538.1"/>
    </source>
</evidence>
<dbReference type="InterPro" id="IPR036388">
    <property type="entry name" value="WH-like_DNA-bd_sf"/>
</dbReference>
<evidence type="ECO:0000259" key="1">
    <source>
        <dbReference type="PROSITE" id="PS50987"/>
    </source>
</evidence>
<dbReference type="SUPFAM" id="SSF46785">
    <property type="entry name" value="Winged helix' DNA-binding domain"/>
    <property type="match status" value="1"/>
</dbReference>
<dbReference type="GO" id="GO:0097063">
    <property type="term" value="F:cadmium ion sensor activity"/>
    <property type="evidence" value="ECO:0007669"/>
    <property type="project" value="TreeGrafter"/>
</dbReference>
<proteinExistence type="predicted"/>
<dbReference type="GO" id="GO:0046686">
    <property type="term" value="P:response to cadmium ion"/>
    <property type="evidence" value="ECO:0007669"/>
    <property type="project" value="TreeGrafter"/>
</dbReference>
<dbReference type="PROSITE" id="PS50987">
    <property type="entry name" value="HTH_ARSR_2"/>
    <property type="match status" value="1"/>
</dbReference>
<dbReference type="InterPro" id="IPR036390">
    <property type="entry name" value="WH_DNA-bd_sf"/>
</dbReference>
<dbReference type="SMART" id="SM00418">
    <property type="entry name" value="HTH_ARSR"/>
    <property type="match status" value="1"/>
</dbReference>
<comment type="caution">
    <text evidence="2">The sequence shown here is derived from an EMBL/GenBank/DDBJ whole genome shotgun (WGS) entry which is preliminary data.</text>
</comment>
<dbReference type="Proteomes" id="UP000295578">
    <property type="component" value="Unassembled WGS sequence"/>
</dbReference>
<dbReference type="CDD" id="cd00090">
    <property type="entry name" value="HTH_ARSR"/>
    <property type="match status" value="1"/>
</dbReference>
<dbReference type="PRINTS" id="PR00778">
    <property type="entry name" value="HTHARSR"/>
</dbReference>
<dbReference type="InterPro" id="IPR011991">
    <property type="entry name" value="ArsR-like_HTH"/>
</dbReference>
<dbReference type="GO" id="GO:0010288">
    <property type="term" value="P:response to lead ion"/>
    <property type="evidence" value="ECO:0007669"/>
    <property type="project" value="TreeGrafter"/>
</dbReference>
<organism evidence="2 3">
    <name type="scientific">Actinomadura darangshiensis</name>
    <dbReference type="NCBI Taxonomy" id="705336"/>
    <lineage>
        <taxon>Bacteria</taxon>
        <taxon>Bacillati</taxon>
        <taxon>Actinomycetota</taxon>
        <taxon>Actinomycetes</taxon>
        <taxon>Streptosporangiales</taxon>
        <taxon>Thermomonosporaceae</taxon>
        <taxon>Actinomadura</taxon>
    </lineage>
</organism>
<dbReference type="EMBL" id="SMKY01000185">
    <property type="protein sequence ID" value="TDD73538.1"/>
    <property type="molecule type" value="Genomic_DNA"/>
</dbReference>
<feature type="domain" description="HTH arsR-type" evidence="1">
    <location>
        <begin position="18"/>
        <end position="113"/>
    </location>
</feature>
<dbReference type="GO" id="GO:0032791">
    <property type="term" value="F:lead ion binding"/>
    <property type="evidence" value="ECO:0007669"/>
    <property type="project" value="TreeGrafter"/>
</dbReference>
<dbReference type="PANTHER" id="PTHR39168:SF1">
    <property type="entry name" value="TRANSCRIPTIONAL REGULATORY PROTEIN"/>
    <property type="match status" value="1"/>
</dbReference>